<evidence type="ECO:0000259" key="1">
    <source>
        <dbReference type="Pfam" id="PF06943"/>
    </source>
</evidence>
<dbReference type="AlphaFoldDB" id="A0A507ZP13"/>
<keyword evidence="3" id="KW-1185">Reference proteome</keyword>
<feature type="domain" description="Zinc finger LSD1-type" evidence="1">
    <location>
        <begin position="5"/>
        <end position="18"/>
    </location>
</feature>
<proteinExistence type="predicted"/>
<name>A0A507ZP13_9FLAO</name>
<reference evidence="2 3" key="1">
    <citation type="submission" date="2019-06" db="EMBL/GenBank/DDBJ databases">
        <title>Flavibacter putida gen. nov., sp. nov., a novel marine bacterium of the family Flavobacteriaceae isolated from coastal seawater.</title>
        <authorList>
            <person name="Feng X."/>
        </authorList>
    </citation>
    <scope>NUCLEOTIDE SEQUENCE [LARGE SCALE GENOMIC DNA]</scope>
    <source>
        <strain evidence="2 3">PLHSN227</strain>
    </source>
</reference>
<dbReference type="NCBIfam" id="TIGR01053">
    <property type="entry name" value="LSD1"/>
    <property type="match status" value="1"/>
</dbReference>
<dbReference type="Proteomes" id="UP000317169">
    <property type="component" value="Unassembled WGS sequence"/>
</dbReference>
<protein>
    <recommendedName>
        <fullName evidence="1">Zinc finger LSD1-type domain-containing protein</fullName>
    </recommendedName>
</protein>
<dbReference type="Pfam" id="PF06943">
    <property type="entry name" value="zf-LSD1"/>
    <property type="match status" value="1"/>
</dbReference>
<dbReference type="InterPro" id="IPR005735">
    <property type="entry name" value="Znf_LSD1"/>
</dbReference>
<sequence length="24" mass="2673">MWISCSGCRITLAYPKAATLQFIV</sequence>
<evidence type="ECO:0000313" key="3">
    <source>
        <dbReference type="Proteomes" id="UP000317169"/>
    </source>
</evidence>
<comment type="caution">
    <text evidence="2">The sequence shown here is derived from an EMBL/GenBank/DDBJ whole genome shotgun (WGS) entry which is preliminary data.</text>
</comment>
<gene>
    <name evidence="2" type="ORF">FKR84_05985</name>
</gene>
<organism evidence="2 3">
    <name type="scientific">Haloflavibacter putidus</name>
    <dbReference type="NCBI Taxonomy" id="2576776"/>
    <lineage>
        <taxon>Bacteria</taxon>
        <taxon>Pseudomonadati</taxon>
        <taxon>Bacteroidota</taxon>
        <taxon>Flavobacteriia</taxon>
        <taxon>Flavobacteriales</taxon>
        <taxon>Flavobacteriaceae</taxon>
        <taxon>Haloflavibacter</taxon>
    </lineage>
</organism>
<evidence type="ECO:0000313" key="2">
    <source>
        <dbReference type="EMBL" id="TQD39486.1"/>
    </source>
</evidence>
<accession>A0A507ZP13</accession>
<dbReference type="EMBL" id="VIAR01000004">
    <property type="protein sequence ID" value="TQD39486.1"/>
    <property type="molecule type" value="Genomic_DNA"/>
</dbReference>